<keyword evidence="3" id="KW-1185">Reference proteome</keyword>
<evidence type="ECO:0000313" key="2">
    <source>
        <dbReference type="EMBL" id="KAF9515459.1"/>
    </source>
</evidence>
<name>A0A9P6B0X7_9AGAM</name>
<sequence length="73" mass="8250">MALVCSILLLKLGEILPEGVSFPHTARVKYAKKSKAMTLFTIQYPSQLINILIANTQIQKGAWEEKWSAQYEP</sequence>
<comment type="caution">
    <text evidence="2">The sequence shown here is derived from an EMBL/GenBank/DDBJ whole genome shotgun (WGS) entry which is preliminary data.</text>
</comment>
<keyword evidence="1" id="KW-0732">Signal</keyword>
<feature type="signal peptide" evidence="1">
    <location>
        <begin position="1"/>
        <end position="17"/>
    </location>
</feature>
<evidence type="ECO:0000256" key="1">
    <source>
        <dbReference type="SAM" id="SignalP"/>
    </source>
</evidence>
<dbReference type="EMBL" id="MU128950">
    <property type="protein sequence ID" value="KAF9515459.1"/>
    <property type="molecule type" value="Genomic_DNA"/>
</dbReference>
<gene>
    <name evidence="2" type="ORF">BS47DRAFT_1341961</name>
</gene>
<protein>
    <submittedName>
        <fullName evidence="2">Uncharacterized protein</fullName>
    </submittedName>
</protein>
<reference evidence="2" key="1">
    <citation type="journal article" date="2020" name="Nat. Commun.">
        <title>Large-scale genome sequencing of mycorrhizal fungi provides insights into the early evolution of symbiotic traits.</title>
        <authorList>
            <person name="Miyauchi S."/>
            <person name="Kiss E."/>
            <person name="Kuo A."/>
            <person name="Drula E."/>
            <person name="Kohler A."/>
            <person name="Sanchez-Garcia M."/>
            <person name="Morin E."/>
            <person name="Andreopoulos B."/>
            <person name="Barry K.W."/>
            <person name="Bonito G."/>
            <person name="Buee M."/>
            <person name="Carver A."/>
            <person name="Chen C."/>
            <person name="Cichocki N."/>
            <person name="Clum A."/>
            <person name="Culley D."/>
            <person name="Crous P.W."/>
            <person name="Fauchery L."/>
            <person name="Girlanda M."/>
            <person name="Hayes R.D."/>
            <person name="Keri Z."/>
            <person name="LaButti K."/>
            <person name="Lipzen A."/>
            <person name="Lombard V."/>
            <person name="Magnuson J."/>
            <person name="Maillard F."/>
            <person name="Murat C."/>
            <person name="Nolan M."/>
            <person name="Ohm R.A."/>
            <person name="Pangilinan J."/>
            <person name="Pereira M.F."/>
            <person name="Perotto S."/>
            <person name="Peter M."/>
            <person name="Pfister S."/>
            <person name="Riley R."/>
            <person name="Sitrit Y."/>
            <person name="Stielow J.B."/>
            <person name="Szollosi G."/>
            <person name="Zifcakova L."/>
            <person name="Stursova M."/>
            <person name="Spatafora J.W."/>
            <person name="Tedersoo L."/>
            <person name="Vaario L.M."/>
            <person name="Yamada A."/>
            <person name="Yan M."/>
            <person name="Wang P."/>
            <person name="Xu J."/>
            <person name="Bruns T."/>
            <person name="Baldrian P."/>
            <person name="Vilgalys R."/>
            <person name="Dunand C."/>
            <person name="Henrissat B."/>
            <person name="Grigoriev I.V."/>
            <person name="Hibbett D."/>
            <person name="Nagy L.G."/>
            <person name="Martin F.M."/>
        </authorList>
    </citation>
    <scope>NUCLEOTIDE SEQUENCE</scope>
    <source>
        <strain evidence="2">UP504</strain>
    </source>
</reference>
<proteinExistence type="predicted"/>
<organism evidence="2 3">
    <name type="scientific">Hydnum rufescens UP504</name>
    <dbReference type="NCBI Taxonomy" id="1448309"/>
    <lineage>
        <taxon>Eukaryota</taxon>
        <taxon>Fungi</taxon>
        <taxon>Dikarya</taxon>
        <taxon>Basidiomycota</taxon>
        <taxon>Agaricomycotina</taxon>
        <taxon>Agaricomycetes</taxon>
        <taxon>Cantharellales</taxon>
        <taxon>Hydnaceae</taxon>
        <taxon>Hydnum</taxon>
    </lineage>
</organism>
<evidence type="ECO:0000313" key="3">
    <source>
        <dbReference type="Proteomes" id="UP000886523"/>
    </source>
</evidence>
<dbReference type="AlphaFoldDB" id="A0A9P6B0X7"/>
<dbReference type="Proteomes" id="UP000886523">
    <property type="component" value="Unassembled WGS sequence"/>
</dbReference>
<accession>A0A9P6B0X7</accession>
<feature type="chain" id="PRO_5040353512" evidence="1">
    <location>
        <begin position="18"/>
        <end position="73"/>
    </location>
</feature>